<dbReference type="EMBL" id="JABXPW010000016">
    <property type="protein sequence ID" value="MBA7722107.1"/>
    <property type="molecule type" value="Genomic_DNA"/>
</dbReference>
<dbReference type="EMBL" id="AASKVF010000014">
    <property type="protein sequence ID" value="EFD6884949.1"/>
    <property type="molecule type" value="Genomic_DNA"/>
</dbReference>
<reference evidence="1 5" key="1">
    <citation type="submission" date="2019-08" db="EMBL/GenBank/DDBJ databases">
        <authorList>
            <consortium name="NARMS: The National Antimicrobial Resistance Monitoring System"/>
        </authorList>
    </citation>
    <scope>NUCLEOTIDE SEQUENCE [LARGE SCALE GENOMIC DNA]</scope>
    <source>
        <strain evidence="1 5">19MD07CB01-EC</strain>
    </source>
</reference>
<protein>
    <submittedName>
        <fullName evidence="1">Uncharacterized protein</fullName>
    </submittedName>
</protein>
<comment type="caution">
    <text evidence="1">The sequence shown here is derived from an EMBL/GenBank/DDBJ whole genome shotgun (WGS) entry which is preliminary data.</text>
</comment>
<name>A0A1U9TR25_ECOLX</name>
<evidence type="ECO:0000313" key="2">
    <source>
        <dbReference type="EMBL" id="MBA7722107.1"/>
    </source>
</evidence>
<dbReference type="Proteomes" id="UP000622722">
    <property type="component" value="Unassembled WGS sequence"/>
</dbReference>
<dbReference type="Proteomes" id="UP000480485">
    <property type="component" value="Unassembled WGS sequence"/>
</dbReference>
<dbReference type="EMBL" id="WTRN01000003">
    <property type="protein sequence ID" value="MWT83721.1"/>
    <property type="molecule type" value="Genomic_DNA"/>
</dbReference>
<evidence type="ECO:0000313" key="4">
    <source>
        <dbReference type="Proteomes" id="UP000480485"/>
    </source>
</evidence>
<dbReference type="Proteomes" id="UP000531962">
    <property type="component" value="Unassembled WGS sequence"/>
</dbReference>
<dbReference type="AlphaFoldDB" id="A0A1U9TR25"/>
<evidence type="ECO:0000313" key="1">
    <source>
        <dbReference type="EMBL" id="EFD6884949.1"/>
    </source>
</evidence>
<dbReference type="RefSeq" id="WP_001402685.1">
    <property type="nucleotide sequence ID" value="NZ_BFYX01000011.1"/>
</dbReference>
<evidence type="ECO:0000313" key="5">
    <source>
        <dbReference type="Proteomes" id="UP000531962"/>
    </source>
</evidence>
<accession>A0A1U9TR25</accession>
<gene>
    <name evidence="1" type="ORF">FZU14_12060</name>
    <name evidence="3" type="ORF">GP954_00710</name>
    <name evidence="2" type="ORF">HV209_26780</name>
</gene>
<proteinExistence type="predicted"/>
<sequence length="71" mass="7927">MAVKLEVIIYTDEKGCVLTQTTGSYSKDGASEKEFQVATRLHDAIKETLRNDYNGVNLFSENVAPRAHNTH</sequence>
<reference evidence="3 4" key="2">
    <citation type="submission" date="2019-12" db="EMBL/GenBank/DDBJ databases">
        <title>Enteriobacteria Tanzani isolates_8377-8380.</title>
        <authorList>
            <person name="Subbiah M."/>
            <person name="Call D."/>
        </authorList>
    </citation>
    <scope>NUCLEOTIDE SEQUENCE [LARGE SCALE GENOMIC DNA]</scope>
    <source>
        <strain evidence="3 4">8378wC7</strain>
    </source>
</reference>
<reference evidence="2" key="3">
    <citation type="submission" date="2020-06" db="EMBL/GenBank/DDBJ databases">
        <title>REHAB project genomes.</title>
        <authorList>
            <person name="Shaw L.P."/>
        </authorList>
    </citation>
    <scope>NUCLEOTIDE SEQUENCE</scope>
    <source>
        <strain evidence="2">RHBSTW-00474</strain>
    </source>
</reference>
<organism evidence="1 5">
    <name type="scientific">Escherichia coli</name>
    <dbReference type="NCBI Taxonomy" id="562"/>
    <lineage>
        <taxon>Bacteria</taxon>
        <taxon>Pseudomonadati</taxon>
        <taxon>Pseudomonadota</taxon>
        <taxon>Gammaproteobacteria</taxon>
        <taxon>Enterobacterales</taxon>
        <taxon>Enterobacteriaceae</taxon>
        <taxon>Escherichia</taxon>
    </lineage>
</organism>
<evidence type="ECO:0000313" key="3">
    <source>
        <dbReference type="EMBL" id="MWT83721.1"/>
    </source>
</evidence>